<organism evidence="1">
    <name type="scientific">Caldithrix abyssi</name>
    <dbReference type="NCBI Taxonomy" id="187145"/>
    <lineage>
        <taxon>Bacteria</taxon>
        <taxon>Pseudomonadati</taxon>
        <taxon>Calditrichota</taxon>
        <taxon>Calditrichia</taxon>
        <taxon>Calditrichales</taxon>
        <taxon>Calditrichaceae</taxon>
        <taxon>Caldithrix</taxon>
    </lineage>
</organism>
<evidence type="ECO:0000313" key="1">
    <source>
        <dbReference type="EMBL" id="HHJ53249.1"/>
    </source>
</evidence>
<reference evidence="1" key="1">
    <citation type="journal article" date="2020" name="mSystems">
        <title>Genome- and Community-Level Interaction Insights into Carbon Utilization and Element Cycling Functions of Hydrothermarchaeota in Hydrothermal Sediment.</title>
        <authorList>
            <person name="Zhou Z."/>
            <person name="Liu Y."/>
            <person name="Xu W."/>
            <person name="Pan J."/>
            <person name="Luo Z.H."/>
            <person name="Li M."/>
        </authorList>
    </citation>
    <scope>NUCLEOTIDE SEQUENCE [LARGE SCALE GENOMIC DNA]</scope>
    <source>
        <strain evidence="1">HyVt-527</strain>
    </source>
</reference>
<dbReference type="EMBL" id="DROD01000551">
    <property type="protein sequence ID" value="HHJ53249.1"/>
    <property type="molecule type" value="Genomic_DNA"/>
</dbReference>
<name>A0A7V5UFF6_CALAY</name>
<comment type="caution">
    <text evidence="1">The sequence shown here is derived from an EMBL/GenBank/DDBJ whole genome shotgun (WGS) entry which is preliminary data.</text>
</comment>
<dbReference type="Proteomes" id="UP000886124">
    <property type="component" value="Unassembled WGS sequence"/>
</dbReference>
<gene>
    <name evidence="1" type="ORF">ENJ89_08665</name>
</gene>
<proteinExistence type="predicted"/>
<sequence>MKKLITARMVRQAHRDGLKAMAADRSQYIVTPEARSLAKDLGIALVEEVTGAGQDIPAGTIDESTVRQIIERVIERLPAEKRDPALIREVVLDVLKRFNK</sequence>
<dbReference type="AlphaFoldDB" id="A0A7V5UFF6"/>
<accession>A0A7V5UFF6</accession>
<protein>
    <submittedName>
        <fullName evidence="1">Uncharacterized protein</fullName>
    </submittedName>
</protein>